<evidence type="ECO:0000313" key="4">
    <source>
        <dbReference type="Proteomes" id="UP000799302"/>
    </source>
</evidence>
<evidence type="ECO:0000256" key="1">
    <source>
        <dbReference type="ARBA" id="ARBA00022741"/>
    </source>
</evidence>
<protein>
    <submittedName>
        <fullName evidence="3">Actin-like ATPase domain-containing protein</fullName>
    </submittedName>
</protein>
<dbReference type="EMBL" id="MU004240">
    <property type="protein sequence ID" value="KAF2665782.1"/>
    <property type="molecule type" value="Genomic_DNA"/>
</dbReference>
<accession>A0A6A6U0Z9</accession>
<reference evidence="3" key="1">
    <citation type="journal article" date="2020" name="Stud. Mycol.">
        <title>101 Dothideomycetes genomes: a test case for predicting lifestyles and emergence of pathogens.</title>
        <authorList>
            <person name="Haridas S."/>
            <person name="Albert R."/>
            <person name="Binder M."/>
            <person name="Bloem J."/>
            <person name="Labutti K."/>
            <person name="Salamov A."/>
            <person name="Andreopoulos B."/>
            <person name="Baker S."/>
            <person name="Barry K."/>
            <person name="Bills G."/>
            <person name="Bluhm B."/>
            <person name="Cannon C."/>
            <person name="Castanera R."/>
            <person name="Culley D."/>
            <person name="Daum C."/>
            <person name="Ezra D."/>
            <person name="Gonzalez J."/>
            <person name="Henrissat B."/>
            <person name="Kuo A."/>
            <person name="Liang C."/>
            <person name="Lipzen A."/>
            <person name="Lutzoni F."/>
            <person name="Magnuson J."/>
            <person name="Mondo S."/>
            <person name="Nolan M."/>
            <person name="Ohm R."/>
            <person name="Pangilinan J."/>
            <person name="Park H.-J."/>
            <person name="Ramirez L."/>
            <person name="Alfaro M."/>
            <person name="Sun H."/>
            <person name="Tritt A."/>
            <person name="Yoshinaga Y."/>
            <person name="Zwiers L.-H."/>
            <person name="Turgeon B."/>
            <person name="Goodwin S."/>
            <person name="Spatafora J."/>
            <person name="Crous P."/>
            <person name="Grigoriev I."/>
        </authorList>
    </citation>
    <scope>NUCLEOTIDE SEQUENCE</scope>
    <source>
        <strain evidence="3">CBS 115976</strain>
    </source>
</reference>
<dbReference type="Gene3D" id="3.90.640.10">
    <property type="entry name" value="Actin, Chain A, domain 4"/>
    <property type="match status" value="1"/>
</dbReference>
<dbReference type="PANTHER" id="PTHR14187:SF82">
    <property type="entry name" value="FAMILY CHAPERONE, PUTATIVE (AFU_ORTHOLOGUE AFUA_7G08575)-RELATED"/>
    <property type="match status" value="1"/>
</dbReference>
<gene>
    <name evidence="3" type="ORF">BT63DRAFT_75390</name>
</gene>
<dbReference type="SUPFAM" id="SSF53067">
    <property type="entry name" value="Actin-like ATPase domain"/>
    <property type="match status" value="2"/>
</dbReference>
<dbReference type="GO" id="GO:0005524">
    <property type="term" value="F:ATP binding"/>
    <property type="evidence" value="ECO:0007669"/>
    <property type="project" value="UniProtKB-KW"/>
</dbReference>
<dbReference type="PRINTS" id="PR00301">
    <property type="entry name" value="HEATSHOCK70"/>
</dbReference>
<organism evidence="3 4">
    <name type="scientific">Microthyrium microscopicum</name>
    <dbReference type="NCBI Taxonomy" id="703497"/>
    <lineage>
        <taxon>Eukaryota</taxon>
        <taxon>Fungi</taxon>
        <taxon>Dikarya</taxon>
        <taxon>Ascomycota</taxon>
        <taxon>Pezizomycotina</taxon>
        <taxon>Dothideomycetes</taxon>
        <taxon>Dothideomycetes incertae sedis</taxon>
        <taxon>Microthyriales</taxon>
        <taxon>Microthyriaceae</taxon>
        <taxon>Microthyrium</taxon>
    </lineage>
</organism>
<keyword evidence="4" id="KW-1185">Reference proteome</keyword>
<keyword evidence="2" id="KW-0067">ATP-binding</keyword>
<dbReference type="OrthoDB" id="2963168at2759"/>
<keyword evidence="1" id="KW-0547">Nucleotide-binding</keyword>
<dbReference type="AlphaFoldDB" id="A0A6A6U0Z9"/>
<dbReference type="CDD" id="cd10170">
    <property type="entry name" value="ASKHA_NBD_HSP70"/>
    <property type="match status" value="1"/>
</dbReference>
<dbReference type="Gene3D" id="3.30.420.40">
    <property type="match status" value="2"/>
</dbReference>
<dbReference type="GO" id="GO:0140662">
    <property type="term" value="F:ATP-dependent protein folding chaperone"/>
    <property type="evidence" value="ECO:0007669"/>
    <property type="project" value="InterPro"/>
</dbReference>
<evidence type="ECO:0000256" key="2">
    <source>
        <dbReference type="ARBA" id="ARBA00022840"/>
    </source>
</evidence>
<proteinExistence type="predicted"/>
<name>A0A6A6U0Z9_9PEZI</name>
<sequence length="571" mass="63168">MANNRLTIAVDFGTTYSGVAYSNPSDESKDPILIKDWGSGPTSDKVPTVLRYNGSDKIGGVLGMKWGFEVKHHERRQEWFKLALDPMIYKAENCVDMTQSYEHDLADPPDYSRSATKMCTDYLTALRKQTQKALEKSYGASALRTRQIDWVITVPAVWSMKAKADTLKCAQEAGIGAGSKVTIVSEPEAAAAYALQTIEPMTLKEGHNFVVCDAGGGTVDLITYRLLNLSPLEVEESAISSGGKCGGTFVNRIFEKMVMQRIGEKSGLTDIGKHQMLQQFEQDAKRDFQDTGDPNEAWYLPVPGAANSSSARISGGSLIVSVADMKKCFDPVVDEVIKLVNTQISGIVGPSKEVKAVVLVGGFGGSRYLQQRLRDAIAPIELLCPANQWGAIALGAVIQSVASRVSAPVGNWSVTTRKATSSMGVEIRMPFNKALHHESRKYWCPIEAKSMCHGLMQWFVERGHNLSSKEPKVYPFYRHIRSNASLKITTATQYSLSEMAPMYSDISIRKHTALKVDLTPVKHKLTKMIGADKKEYYRINYDILATFHSAHIEYQWRYAGQVFGTVNCNYI</sequence>
<evidence type="ECO:0000313" key="3">
    <source>
        <dbReference type="EMBL" id="KAF2665782.1"/>
    </source>
</evidence>
<dbReference type="PANTHER" id="PTHR14187">
    <property type="entry name" value="ALPHA KINASE/ELONGATION FACTOR 2 KINASE"/>
    <property type="match status" value="1"/>
</dbReference>
<dbReference type="InterPro" id="IPR013126">
    <property type="entry name" value="Hsp_70_fam"/>
</dbReference>
<dbReference type="Proteomes" id="UP000799302">
    <property type="component" value="Unassembled WGS sequence"/>
</dbReference>
<dbReference type="Pfam" id="PF00012">
    <property type="entry name" value="HSP70"/>
    <property type="match status" value="1"/>
</dbReference>
<dbReference type="InterPro" id="IPR043129">
    <property type="entry name" value="ATPase_NBD"/>
</dbReference>